<dbReference type="GO" id="GO:0005737">
    <property type="term" value="C:cytoplasm"/>
    <property type="evidence" value="ECO:0007669"/>
    <property type="project" value="UniProtKB-SubCell"/>
</dbReference>
<keyword evidence="4" id="KW-0963">Cytoplasm</keyword>
<dbReference type="InterPro" id="IPR006571">
    <property type="entry name" value="TLDc_dom"/>
</dbReference>
<evidence type="ECO:0000256" key="7">
    <source>
        <dbReference type="ARBA" id="ARBA00039594"/>
    </source>
</evidence>
<comment type="subcellular location">
    <subcellularLocation>
        <location evidence="3">Cytoplasm</location>
    </subcellularLocation>
    <subcellularLocation>
        <location evidence="2">Lysosome</location>
    </subcellularLocation>
    <subcellularLocation>
        <location evidence="1">Membrane</location>
    </subcellularLocation>
</comment>
<evidence type="ECO:0000256" key="8">
    <source>
        <dbReference type="ARBA" id="ARBA00041780"/>
    </source>
</evidence>
<dbReference type="GO" id="GO:0016020">
    <property type="term" value="C:membrane"/>
    <property type="evidence" value="ECO:0007669"/>
    <property type="project" value="UniProtKB-SubCell"/>
</dbReference>
<dbReference type="PANTHER" id="PTHR23354">
    <property type="entry name" value="NUCLEOLAR PROTEIN 7/ESTROGEN RECEPTOR COACTIVATOR-RELATED"/>
    <property type="match status" value="1"/>
</dbReference>
<dbReference type="PANTHER" id="PTHR23354:SF131">
    <property type="entry name" value="MTOR-ASSOCIATED PROTEIN MEAK7"/>
    <property type="match status" value="1"/>
</dbReference>
<dbReference type="Pfam" id="PF07534">
    <property type="entry name" value="TLD"/>
    <property type="match status" value="1"/>
</dbReference>
<evidence type="ECO:0000256" key="4">
    <source>
        <dbReference type="ARBA" id="ARBA00022490"/>
    </source>
</evidence>
<dbReference type="STRING" id="4846.A0A367KXV0"/>
<protein>
    <recommendedName>
        <fullName evidence="7">MTOR-associated protein MEAK7</fullName>
    </recommendedName>
    <alternativeName>
        <fullName evidence="9">TBC/LysM-associated domain-containing protein 1</fullName>
    </alternativeName>
    <alternativeName>
        <fullName evidence="8">TLD domain-containing protein 1</fullName>
    </alternativeName>
</protein>
<sequence length="387" mass="44382">MGNQISQKNTKEEELLSKWSSKEQEQLNQTKDLPSCFVKELFASFTEHATRTEYLETAYKLVKLKDTDSIYPFFQTCVHKYNISLKVFVSWIVISAIPLWFDQKVNTKNYDSSRLVDFLLNHAKEQESQTSQSMDWLLEPGEKKENDHDDWELKSICSPSQIDSNEFINWLNNTPSFFRLFCLAAEYAFFGSNNAKGLHKRRLDHMVSPQLNSITFSELLSPFDYFLLSQYLPSTSLSSDTKDLSHQLIFSSKRDGVSWQVFVNTIVGSGSVLIVIKSKDGSIFGGYVDETLYQKTDWYGNTSNFLFQLEPKCGVWLSTSTNDHYQYLCWGKKSLPNGFGMGGQFDYSGLWIDSDFLHGHSRAGPACSTFKSPQLTQEDTFLVDEVE</sequence>
<proteinExistence type="predicted"/>
<organism evidence="11 12">
    <name type="scientific">Rhizopus stolonifer</name>
    <name type="common">Rhizopus nigricans</name>
    <dbReference type="NCBI Taxonomy" id="4846"/>
    <lineage>
        <taxon>Eukaryota</taxon>
        <taxon>Fungi</taxon>
        <taxon>Fungi incertae sedis</taxon>
        <taxon>Mucoromycota</taxon>
        <taxon>Mucoromycotina</taxon>
        <taxon>Mucoromycetes</taxon>
        <taxon>Mucorales</taxon>
        <taxon>Mucorineae</taxon>
        <taxon>Rhizopodaceae</taxon>
        <taxon>Rhizopus</taxon>
    </lineage>
</organism>
<evidence type="ECO:0000313" key="11">
    <source>
        <dbReference type="EMBL" id="RCI07015.1"/>
    </source>
</evidence>
<dbReference type="PROSITE" id="PS51886">
    <property type="entry name" value="TLDC"/>
    <property type="match status" value="1"/>
</dbReference>
<keyword evidence="5" id="KW-0472">Membrane</keyword>
<dbReference type="AlphaFoldDB" id="A0A367KXV0"/>
<dbReference type="SMART" id="SM00584">
    <property type="entry name" value="TLDc"/>
    <property type="match status" value="1"/>
</dbReference>
<evidence type="ECO:0000256" key="5">
    <source>
        <dbReference type="ARBA" id="ARBA00023136"/>
    </source>
</evidence>
<name>A0A367KXV0_RHIST</name>
<dbReference type="GO" id="GO:0006979">
    <property type="term" value="P:response to oxidative stress"/>
    <property type="evidence" value="ECO:0007669"/>
    <property type="project" value="TreeGrafter"/>
</dbReference>
<dbReference type="OrthoDB" id="26679at2759"/>
<evidence type="ECO:0000256" key="2">
    <source>
        <dbReference type="ARBA" id="ARBA00004371"/>
    </source>
</evidence>
<keyword evidence="6" id="KW-0458">Lysosome</keyword>
<comment type="caution">
    <text evidence="11">The sequence shown here is derived from an EMBL/GenBank/DDBJ whole genome shotgun (WGS) entry which is preliminary data.</text>
</comment>
<reference evidence="11 12" key="1">
    <citation type="journal article" date="2018" name="G3 (Bethesda)">
        <title>Phylogenetic and Phylogenomic Definition of Rhizopus Species.</title>
        <authorList>
            <person name="Gryganskyi A.P."/>
            <person name="Golan J."/>
            <person name="Dolatabadi S."/>
            <person name="Mondo S."/>
            <person name="Robb S."/>
            <person name="Idnurm A."/>
            <person name="Muszewska A."/>
            <person name="Steczkiewicz K."/>
            <person name="Masonjones S."/>
            <person name="Liao H.L."/>
            <person name="Gajdeczka M.T."/>
            <person name="Anike F."/>
            <person name="Vuek A."/>
            <person name="Anishchenko I.M."/>
            <person name="Voigt K."/>
            <person name="de Hoog G.S."/>
            <person name="Smith M.E."/>
            <person name="Heitman J."/>
            <person name="Vilgalys R."/>
            <person name="Stajich J.E."/>
        </authorList>
    </citation>
    <scope>NUCLEOTIDE SEQUENCE [LARGE SCALE GENOMIC DNA]</scope>
    <source>
        <strain evidence="11 12">LSU 92-RS-03</strain>
    </source>
</reference>
<dbReference type="GO" id="GO:0005634">
    <property type="term" value="C:nucleus"/>
    <property type="evidence" value="ECO:0007669"/>
    <property type="project" value="TreeGrafter"/>
</dbReference>
<keyword evidence="12" id="KW-1185">Reference proteome</keyword>
<dbReference type="EMBL" id="PJQM01000046">
    <property type="protein sequence ID" value="RCI07015.1"/>
    <property type="molecule type" value="Genomic_DNA"/>
</dbReference>
<evidence type="ECO:0000259" key="10">
    <source>
        <dbReference type="PROSITE" id="PS51886"/>
    </source>
</evidence>
<evidence type="ECO:0000256" key="6">
    <source>
        <dbReference type="ARBA" id="ARBA00023228"/>
    </source>
</evidence>
<evidence type="ECO:0000256" key="1">
    <source>
        <dbReference type="ARBA" id="ARBA00004370"/>
    </source>
</evidence>
<evidence type="ECO:0000256" key="9">
    <source>
        <dbReference type="ARBA" id="ARBA00042134"/>
    </source>
</evidence>
<dbReference type="Proteomes" id="UP000253551">
    <property type="component" value="Unassembled WGS sequence"/>
</dbReference>
<evidence type="ECO:0000256" key="3">
    <source>
        <dbReference type="ARBA" id="ARBA00004496"/>
    </source>
</evidence>
<feature type="domain" description="TLDc" evidence="10">
    <location>
        <begin position="218"/>
        <end position="387"/>
    </location>
</feature>
<accession>A0A367KXV0</accession>
<feature type="non-terminal residue" evidence="11">
    <location>
        <position position="387"/>
    </location>
</feature>
<gene>
    <name evidence="11" type="ORF">CU098_001075</name>
</gene>
<evidence type="ECO:0000313" key="12">
    <source>
        <dbReference type="Proteomes" id="UP000253551"/>
    </source>
</evidence>